<feature type="compositionally biased region" description="Basic and acidic residues" evidence="1">
    <location>
        <begin position="37"/>
        <end position="49"/>
    </location>
</feature>
<reference evidence="2 3" key="1">
    <citation type="journal article" date="2019" name="Int. J. Syst. Evol. Microbiol.">
        <title>The Global Catalogue of Microorganisms (GCM) 10K type strain sequencing project: providing services to taxonomists for standard genome sequencing and annotation.</title>
        <authorList>
            <consortium name="The Broad Institute Genomics Platform"/>
            <consortium name="The Broad Institute Genome Sequencing Center for Infectious Disease"/>
            <person name="Wu L."/>
            <person name="Ma J."/>
        </authorList>
    </citation>
    <scope>NUCLEOTIDE SEQUENCE [LARGE SCALE GENOMIC DNA]</scope>
    <source>
        <strain evidence="2 3">CGMCC 1.10387</strain>
    </source>
</reference>
<accession>A0ABD6DW25</accession>
<name>A0ABD6DW25_9EURY</name>
<evidence type="ECO:0000313" key="3">
    <source>
        <dbReference type="Proteomes" id="UP001597092"/>
    </source>
</evidence>
<gene>
    <name evidence="2" type="ORF">ACFSAS_07320</name>
</gene>
<comment type="caution">
    <text evidence="2">The sequence shown here is derived from an EMBL/GenBank/DDBJ whole genome shotgun (WGS) entry which is preliminary data.</text>
</comment>
<dbReference type="Proteomes" id="UP001597092">
    <property type="component" value="Unassembled WGS sequence"/>
</dbReference>
<keyword evidence="3" id="KW-1185">Reference proteome</keyword>
<dbReference type="InterPro" id="IPR055986">
    <property type="entry name" value="DUF7564"/>
</dbReference>
<dbReference type="EMBL" id="JBHUDP010000002">
    <property type="protein sequence ID" value="MFD1685421.1"/>
    <property type="molecule type" value="Genomic_DNA"/>
</dbReference>
<feature type="region of interest" description="Disordered" evidence="1">
    <location>
        <begin position="33"/>
        <end position="77"/>
    </location>
</feature>
<proteinExistence type="predicted"/>
<sequence>MTRTHVTCLDCGTEFVRPNGYAGNYCLSCHESWTADEDSRSSSTEESKPRRLRSGTTSSVRPADDDASDAPSRYEEE</sequence>
<dbReference type="Pfam" id="PF24445">
    <property type="entry name" value="DUF7564"/>
    <property type="match status" value="1"/>
</dbReference>
<evidence type="ECO:0000256" key="1">
    <source>
        <dbReference type="SAM" id="MobiDB-lite"/>
    </source>
</evidence>
<organism evidence="2 3">
    <name type="scientific">Halobellus litoreus</name>
    <dbReference type="NCBI Taxonomy" id="755310"/>
    <lineage>
        <taxon>Archaea</taxon>
        <taxon>Methanobacteriati</taxon>
        <taxon>Methanobacteriota</taxon>
        <taxon>Stenosarchaea group</taxon>
        <taxon>Halobacteria</taxon>
        <taxon>Halobacteriales</taxon>
        <taxon>Haloferacaceae</taxon>
        <taxon>Halobellus</taxon>
    </lineage>
</organism>
<dbReference type="AlphaFoldDB" id="A0ABD6DW25"/>
<evidence type="ECO:0000313" key="2">
    <source>
        <dbReference type="EMBL" id="MFD1685421.1"/>
    </source>
</evidence>
<dbReference type="RefSeq" id="WP_256306570.1">
    <property type="nucleotide sequence ID" value="NZ_JANHAW010000001.1"/>
</dbReference>
<protein>
    <submittedName>
        <fullName evidence="2">DUF4685 domain-containing protein</fullName>
    </submittedName>
</protein>